<dbReference type="OrthoDB" id="6768at2157"/>
<feature type="binding site" evidence="1">
    <location>
        <position position="163"/>
    </location>
    <ligand>
        <name>Zn(2+)</name>
        <dbReference type="ChEBI" id="CHEBI:29105"/>
    </ligand>
</feature>
<comment type="similarity">
    <text evidence="1">Belongs to the CSL4 family.</text>
</comment>
<dbReference type="InterPro" id="IPR030850">
    <property type="entry name" value="Exosome_Csl4_arc"/>
</dbReference>
<organism evidence="2 3">
    <name type="scientific">Pyrobaculum neutrophilum (strain DSM 2338 / JCM 9278 / NBRC 100436 / V24Sta)</name>
    <name type="common">Thermoproteus neutrophilus</name>
    <dbReference type="NCBI Taxonomy" id="444157"/>
    <lineage>
        <taxon>Archaea</taxon>
        <taxon>Thermoproteota</taxon>
        <taxon>Thermoprotei</taxon>
        <taxon>Thermoproteales</taxon>
        <taxon>Thermoproteaceae</taxon>
        <taxon>Pyrobaculum</taxon>
    </lineage>
</organism>
<keyword evidence="1" id="KW-0479">Metal-binding</keyword>
<name>B1YD92_PYRNV</name>
<dbReference type="AlphaFoldDB" id="B1YD92"/>
<dbReference type="Gene3D" id="2.40.50.100">
    <property type="match status" value="1"/>
</dbReference>
<dbReference type="EMBL" id="CP001014">
    <property type="protein sequence ID" value="ACB39755.1"/>
    <property type="molecule type" value="Genomic_DNA"/>
</dbReference>
<evidence type="ECO:0000313" key="3">
    <source>
        <dbReference type="Proteomes" id="UP000001694"/>
    </source>
</evidence>
<proteinExistence type="inferred from homology"/>
<comment type="subunit">
    <text evidence="1">Component of the archaeal exosome complex. Forms a trimer of Rrp4 and/or Csl4 subunits. The trimer associates with an hexameric ring-like arrangement composed of 3 Rrp41-Rrp42 heterodimers. Interacts with DnaG.</text>
</comment>
<dbReference type="eggNOG" id="arCOG00676">
    <property type="taxonomic scope" value="Archaea"/>
</dbReference>
<dbReference type="GO" id="GO:0006396">
    <property type="term" value="P:RNA processing"/>
    <property type="evidence" value="ECO:0007669"/>
    <property type="project" value="InterPro"/>
</dbReference>
<dbReference type="HAMAP" id="MF_00975">
    <property type="entry name" value="Exosome_Csl4"/>
    <property type="match status" value="1"/>
</dbReference>
<dbReference type="GO" id="GO:0000178">
    <property type="term" value="C:exosome (RNase complex)"/>
    <property type="evidence" value="ECO:0007669"/>
    <property type="project" value="UniProtKB-KW"/>
</dbReference>
<dbReference type="NCBIfam" id="NF034126">
    <property type="entry name" value="PRK09521.1"/>
    <property type="match status" value="1"/>
</dbReference>
<protein>
    <recommendedName>
        <fullName evidence="1">Exosome complex component Csl4</fullName>
    </recommendedName>
</protein>
<gene>
    <name evidence="1" type="primary">csl4</name>
    <name evidence="2" type="ordered locus">Tneu_0817</name>
</gene>
<dbReference type="SUPFAM" id="SSF50249">
    <property type="entry name" value="Nucleic acid-binding proteins"/>
    <property type="match status" value="1"/>
</dbReference>
<comment type="subcellular location">
    <subcellularLocation>
        <location evidence="1">Cytoplasm</location>
    </subcellularLocation>
</comment>
<accession>B1YD92</accession>
<feature type="binding site" evidence="1">
    <location>
        <position position="147"/>
    </location>
    <ligand>
        <name>Zn(2+)</name>
        <dbReference type="ChEBI" id="CHEBI:29105"/>
    </ligand>
</feature>
<keyword evidence="1" id="KW-0271">Exosome</keyword>
<evidence type="ECO:0000313" key="2">
    <source>
        <dbReference type="EMBL" id="ACB39755.1"/>
    </source>
</evidence>
<dbReference type="SUPFAM" id="SSF110324">
    <property type="entry name" value="Ribosomal L27 protein-like"/>
    <property type="match status" value="1"/>
</dbReference>
<reference evidence="2" key="1">
    <citation type="submission" date="2008-03" db="EMBL/GenBank/DDBJ databases">
        <title>Complete sequence of Thermoproteus neutrophilus V24Sta.</title>
        <authorList>
            <consortium name="US DOE Joint Genome Institute"/>
            <person name="Copeland A."/>
            <person name="Lucas S."/>
            <person name="Lapidus A."/>
            <person name="Glavina del Rio T."/>
            <person name="Dalin E."/>
            <person name="Tice H."/>
            <person name="Bruce D."/>
            <person name="Goodwin L."/>
            <person name="Pitluck S."/>
            <person name="Sims D."/>
            <person name="Brettin T."/>
            <person name="Detter J.C."/>
            <person name="Han C."/>
            <person name="Kuske C.R."/>
            <person name="Schmutz J."/>
            <person name="Larimer F."/>
            <person name="Land M."/>
            <person name="Hauser L."/>
            <person name="Kyrpides N."/>
            <person name="Mikhailova N."/>
            <person name="Biddle J.F."/>
            <person name="Zhang Z."/>
            <person name="Fitz-Gibbon S.T."/>
            <person name="Lowe T.M."/>
            <person name="Saltikov C."/>
            <person name="House C.H."/>
            <person name="Richardson P."/>
        </authorList>
    </citation>
    <scope>NUCLEOTIDE SEQUENCE [LARGE SCALE GENOMIC DNA]</scope>
    <source>
        <strain evidence="2">V24Sta</strain>
    </source>
</reference>
<evidence type="ECO:0000256" key="1">
    <source>
        <dbReference type="HAMAP-Rule" id="MF_00975"/>
    </source>
</evidence>
<dbReference type="STRING" id="444157.Tneu_0817"/>
<feature type="binding site" evidence="1">
    <location>
        <position position="160"/>
    </location>
    <ligand>
        <name>Zn(2+)</name>
        <dbReference type="ChEBI" id="CHEBI:29105"/>
    </ligand>
</feature>
<feature type="binding site" evidence="1">
    <location>
        <position position="144"/>
    </location>
    <ligand>
        <name>Zn(2+)</name>
        <dbReference type="ChEBI" id="CHEBI:29105"/>
    </ligand>
</feature>
<dbReference type="GO" id="GO:0006401">
    <property type="term" value="P:RNA catabolic process"/>
    <property type="evidence" value="ECO:0007669"/>
    <property type="project" value="UniProtKB-UniRule"/>
</dbReference>
<dbReference type="RefSeq" id="WP_012350175.1">
    <property type="nucleotide sequence ID" value="NC_010525.1"/>
</dbReference>
<keyword evidence="3" id="KW-1185">Reference proteome</keyword>
<dbReference type="GO" id="GO:0008270">
    <property type="term" value="F:zinc ion binding"/>
    <property type="evidence" value="ECO:0007669"/>
    <property type="project" value="UniProtKB-UniRule"/>
</dbReference>
<sequence length="178" mass="20029">MKRRLVTPGEEVAYAEEYEAKWGAYSVDYKLHAYVLGMAAYDERSHVATVKPLRDPPMPQQGSVVYCQVTGKGRRAYQLRCFAVERDREIRDLKYLYTGVLPYFFSDGDLGVGDYIRARVVSTYGPPLVVSIRGPTYGSVLSRCPKCGSVLKRRGPALYCPVCSTEVRRKIAVGHYMA</sequence>
<dbReference type="Proteomes" id="UP000001694">
    <property type="component" value="Chromosome"/>
</dbReference>
<keyword evidence="1" id="KW-0963">Cytoplasm</keyword>
<dbReference type="GO" id="GO:0005737">
    <property type="term" value="C:cytoplasm"/>
    <property type="evidence" value="ECO:0007669"/>
    <property type="project" value="UniProtKB-SubCell"/>
</dbReference>
<keyword evidence="1" id="KW-0862">Zinc</keyword>
<dbReference type="Gene3D" id="2.40.50.140">
    <property type="entry name" value="Nucleic acid-binding proteins"/>
    <property type="match status" value="1"/>
</dbReference>
<dbReference type="KEGG" id="tne:Tneu_0817"/>
<dbReference type="HOGENOM" id="CLU_067135_1_1_2"/>
<comment type="function">
    <text evidence="1">Non-catalytic component of the exosome, which is a complex involved in RNA degradation. Increases the RNA binding and the efficiency of RNA degradation. Helpful for the interaction of the exosome with A-poor RNAs.</text>
</comment>
<dbReference type="GeneID" id="6164347"/>
<dbReference type="InterPro" id="IPR012340">
    <property type="entry name" value="NA-bd_OB-fold"/>
</dbReference>